<protein>
    <submittedName>
        <fullName evidence="2">Yir3 protein</fullName>
    </submittedName>
</protein>
<reference evidence="2 3" key="1">
    <citation type="journal article" date="2002" name="Nature">
        <title>Genome sequence and comparative analysis of the model rodent malaria parasite Plasmodium yoelii yoelii.</title>
        <authorList>
            <person name="Carlton J.M."/>
            <person name="Angiuoli S.V."/>
            <person name="Suh B.B."/>
            <person name="Kooij T.W."/>
            <person name="Pertea M."/>
            <person name="Silva J.C."/>
            <person name="Ermolaeva M.D."/>
            <person name="Allen J.E."/>
            <person name="Selengut J.D."/>
            <person name="Koo H.L."/>
            <person name="Peterson J.D."/>
            <person name="Pop M."/>
            <person name="Kosack D.S."/>
            <person name="Shumway M.F."/>
            <person name="Bidwell S.L."/>
            <person name="Shallom S.J."/>
            <person name="van Aken S.E."/>
            <person name="Riedmuller S.B."/>
            <person name="Feldblyum T.V."/>
            <person name="Cho J.K."/>
            <person name="Quackenbush J."/>
            <person name="Sedegah M."/>
            <person name="Shoaibi A."/>
            <person name="Cummings L.M."/>
            <person name="Florens L."/>
            <person name="Yates J.R."/>
            <person name="Raine J.D."/>
            <person name="Sinden R.E."/>
            <person name="Harris M.A."/>
            <person name="Cunningham D.A."/>
            <person name="Preiser P.R."/>
            <person name="Bergman L.W."/>
            <person name="Vaidya A.B."/>
            <person name="van Lin L.H."/>
            <person name="Janse C.J."/>
            <person name="Waters A.P."/>
            <person name="Smith H.O."/>
            <person name="White O.R."/>
            <person name="Salzberg S.L."/>
            <person name="Venter J.C."/>
            <person name="Fraser C.M."/>
            <person name="Hoffman S.L."/>
            <person name="Gardner M.J."/>
            <person name="Carucci D.J."/>
        </authorList>
    </citation>
    <scope>NUCLEOTIDE SEQUENCE [LARGE SCALE GENOMIC DNA]</scope>
    <source>
        <strain evidence="2 3">17XNL</strain>
    </source>
</reference>
<evidence type="ECO:0000256" key="1">
    <source>
        <dbReference type="SAM" id="Phobius"/>
    </source>
</evidence>
<proteinExistence type="predicted"/>
<organism evidence="2 3">
    <name type="scientific">Plasmodium yoelii yoelii</name>
    <dbReference type="NCBI Taxonomy" id="73239"/>
    <lineage>
        <taxon>Eukaryota</taxon>
        <taxon>Sar</taxon>
        <taxon>Alveolata</taxon>
        <taxon>Apicomplexa</taxon>
        <taxon>Aconoidasida</taxon>
        <taxon>Haemosporida</taxon>
        <taxon>Plasmodiidae</taxon>
        <taxon>Plasmodium</taxon>
        <taxon>Plasmodium (Vinckeia)</taxon>
    </lineage>
</organism>
<keyword evidence="3" id="KW-1185">Reference proteome</keyword>
<name>Q7RGC0_PLAYO</name>
<feature type="transmembrane region" description="Helical" evidence="1">
    <location>
        <begin position="257"/>
        <end position="278"/>
    </location>
</feature>
<dbReference type="PaxDb" id="73239-Q7RGC0"/>
<dbReference type="Pfam" id="PF06022">
    <property type="entry name" value="Cir_Bir_Yir"/>
    <property type="match status" value="1"/>
</dbReference>
<feature type="transmembrane region" description="Helical" evidence="1">
    <location>
        <begin position="5"/>
        <end position="23"/>
    </location>
</feature>
<dbReference type="InterPro" id="IPR006477">
    <property type="entry name" value="Yir_bir_cir"/>
</dbReference>
<dbReference type="FunCoup" id="Q7RGC0">
    <property type="interactions" value="25"/>
</dbReference>
<gene>
    <name evidence="2" type="ORF">PY04427</name>
</gene>
<dbReference type="AlphaFoldDB" id="Q7RGC0"/>
<dbReference type="InParanoid" id="Q7RGC0"/>
<evidence type="ECO:0000313" key="3">
    <source>
        <dbReference type="Proteomes" id="UP000008553"/>
    </source>
</evidence>
<dbReference type="Proteomes" id="UP000008553">
    <property type="component" value="Unassembled WGS sequence"/>
</dbReference>
<evidence type="ECO:0000313" key="2">
    <source>
        <dbReference type="EMBL" id="EAA16286.1"/>
    </source>
</evidence>
<keyword evidence="1" id="KW-1133">Transmembrane helix</keyword>
<accession>Q7RGC0</accession>
<keyword evidence="1" id="KW-0812">Transmembrane</keyword>
<comment type="caution">
    <text evidence="2">The sequence shown here is derived from an EMBL/GenBank/DDBJ whole genome shotgun (WGS) entry which is preliminary data.</text>
</comment>
<dbReference type="EMBL" id="AABL01001343">
    <property type="protein sequence ID" value="EAA16286.1"/>
    <property type="molecule type" value="Genomic_DNA"/>
</dbReference>
<sequence length="297" mass="34169">MSYKVVYIFFLILFVCCIPINYINFNYSTIYCDAINVVDKSFDDDPNISGDISGSLLNFYCPGNKCSSDEENVTSGFIMLLNLIDEKDIDSGKLVEYAILWLSYKLNQKTENGTTKLKDFYDKHIKTNKCYKENVGVNNGDKIKKDVIENKIESMNMYIKDISNYYDPFKSLCSVYSELDPKETQCKTCLENAGEFFEKYEKHKNALDITKGDSYSELWFSLLKDYKIFENKYNSVKCGNVSSLVACSRSSIIKNTLIAIAIIFVAASILLGVSYKYSLFGFRKRSQKQHLREMLKK</sequence>
<dbReference type="NCBIfam" id="TIGR01590">
    <property type="entry name" value="yir-bir-cir_Pla"/>
    <property type="match status" value="1"/>
</dbReference>
<keyword evidence="1" id="KW-0472">Membrane</keyword>